<reference evidence="1" key="1">
    <citation type="submission" date="2017-05" db="UniProtKB">
        <authorList>
            <consortium name="EnsemblMetazoa"/>
        </authorList>
    </citation>
    <scope>IDENTIFICATION</scope>
</reference>
<dbReference type="InParanoid" id="A0A1X7SVD0"/>
<dbReference type="AlphaFoldDB" id="A0A1X7SVD0"/>
<name>A0A1X7SVD0_AMPQE</name>
<protein>
    <submittedName>
        <fullName evidence="1">Uncharacterized protein</fullName>
    </submittedName>
</protein>
<dbReference type="EnsemblMetazoa" id="Aqu2.1.06058_001">
    <property type="protein sequence ID" value="Aqu2.1.06058_001"/>
    <property type="gene ID" value="Aqu2.1.06058"/>
</dbReference>
<proteinExistence type="predicted"/>
<sequence length="30" mass="3388">ASYPSRAFSFTVRRPISTHNSKVTCVHPLQ</sequence>
<evidence type="ECO:0000313" key="1">
    <source>
        <dbReference type="EnsemblMetazoa" id="Aqu2.1.06058_001"/>
    </source>
</evidence>
<organism evidence="1">
    <name type="scientific">Amphimedon queenslandica</name>
    <name type="common">Sponge</name>
    <dbReference type="NCBI Taxonomy" id="400682"/>
    <lineage>
        <taxon>Eukaryota</taxon>
        <taxon>Metazoa</taxon>
        <taxon>Porifera</taxon>
        <taxon>Demospongiae</taxon>
        <taxon>Heteroscleromorpha</taxon>
        <taxon>Haplosclerida</taxon>
        <taxon>Niphatidae</taxon>
        <taxon>Amphimedon</taxon>
    </lineage>
</organism>
<accession>A0A1X7SVD0</accession>